<accession>A0AAV4U6T1</accession>
<evidence type="ECO:0000313" key="2">
    <source>
        <dbReference type="Proteomes" id="UP001054945"/>
    </source>
</evidence>
<keyword evidence="2" id="KW-1185">Reference proteome</keyword>
<dbReference type="EMBL" id="BPLR01012367">
    <property type="protein sequence ID" value="GIY53435.1"/>
    <property type="molecule type" value="Genomic_DNA"/>
</dbReference>
<organism evidence="1 2">
    <name type="scientific">Caerostris extrusa</name>
    <name type="common">Bark spider</name>
    <name type="synonym">Caerostris bankana</name>
    <dbReference type="NCBI Taxonomy" id="172846"/>
    <lineage>
        <taxon>Eukaryota</taxon>
        <taxon>Metazoa</taxon>
        <taxon>Ecdysozoa</taxon>
        <taxon>Arthropoda</taxon>
        <taxon>Chelicerata</taxon>
        <taxon>Arachnida</taxon>
        <taxon>Araneae</taxon>
        <taxon>Araneomorphae</taxon>
        <taxon>Entelegynae</taxon>
        <taxon>Araneoidea</taxon>
        <taxon>Araneidae</taxon>
        <taxon>Caerostris</taxon>
    </lineage>
</organism>
<sequence length="136" mass="15839">GNTKIQQVFHNPIVLEWFKDVGNRSRHHTGPARLASQITVIFNHKQQKKSKKHVMELNTSSSKRMFFYKNCCTKHEKKNVPLNLSELSLKTAHQPIMKPGHHLCDSKQQLEMDGMEMLGWKLQMLRVFQDLSQKCA</sequence>
<proteinExistence type="predicted"/>
<feature type="non-terminal residue" evidence="1">
    <location>
        <position position="1"/>
    </location>
</feature>
<comment type="caution">
    <text evidence="1">The sequence shown here is derived from an EMBL/GenBank/DDBJ whole genome shotgun (WGS) entry which is preliminary data.</text>
</comment>
<dbReference type="AlphaFoldDB" id="A0AAV4U6T1"/>
<evidence type="ECO:0000313" key="1">
    <source>
        <dbReference type="EMBL" id="GIY53435.1"/>
    </source>
</evidence>
<dbReference type="Proteomes" id="UP001054945">
    <property type="component" value="Unassembled WGS sequence"/>
</dbReference>
<reference evidence="1 2" key="1">
    <citation type="submission" date="2021-06" db="EMBL/GenBank/DDBJ databases">
        <title>Caerostris extrusa draft genome.</title>
        <authorList>
            <person name="Kono N."/>
            <person name="Arakawa K."/>
        </authorList>
    </citation>
    <scope>NUCLEOTIDE SEQUENCE [LARGE SCALE GENOMIC DNA]</scope>
</reference>
<name>A0AAV4U6T1_CAEEX</name>
<gene>
    <name evidence="1" type="ORF">CEXT_628551</name>
</gene>
<protein>
    <submittedName>
        <fullName evidence="1">Uncharacterized protein</fullName>
    </submittedName>
</protein>